<proteinExistence type="predicted"/>
<feature type="domain" description="HD-GYP" evidence="3">
    <location>
        <begin position="153"/>
        <end position="350"/>
    </location>
</feature>
<dbReference type="EC" id="3.1.4.52" evidence="4"/>
<dbReference type="PROSITE" id="PS50110">
    <property type="entry name" value="RESPONSE_REGULATORY"/>
    <property type="match status" value="1"/>
</dbReference>
<reference evidence="4 5" key="1">
    <citation type="submission" date="2019-07" db="EMBL/GenBank/DDBJ databases">
        <title>Tepidimonas sediminis YIM 72259 draft genome.</title>
        <authorList>
            <person name="Da Costa M.S."/>
            <person name="Froufe H.J.C."/>
            <person name="Egas C."/>
            <person name="Albuquerque L."/>
        </authorList>
    </citation>
    <scope>NUCLEOTIDE SEQUENCE [LARGE SCALE GENOMIC DNA]</scope>
    <source>
        <strain evidence="4 5">YIM 72259</strain>
    </source>
</reference>
<dbReference type="CDD" id="cd00077">
    <property type="entry name" value="HDc"/>
    <property type="match status" value="1"/>
</dbReference>
<dbReference type="InterPro" id="IPR011006">
    <property type="entry name" value="CheY-like_superfamily"/>
</dbReference>
<evidence type="ECO:0000259" key="3">
    <source>
        <dbReference type="PROSITE" id="PS51832"/>
    </source>
</evidence>
<dbReference type="SMART" id="SM00471">
    <property type="entry name" value="HDc"/>
    <property type="match status" value="1"/>
</dbReference>
<gene>
    <name evidence="4" type="primary">rpfG_2</name>
    <name evidence="4" type="ORF">Tsedi_01100</name>
</gene>
<dbReference type="Pfam" id="PF13487">
    <property type="entry name" value="HD_5"/>
    <property type="match status" value="1"/>
</dbReference>
<dbReference type="Gene3D" id="3.40.50.2300">
    <property type="match status" value="1"/>
</dbReference>
<feature type="modified residue" description="4-aspartylphosphate" evidence="1">
    <location>
        <position position="59"/>
    </location>
</feature>
<dbReference type="SUPFAM" id="SSF52172">
    <property type="entry name" value="CheY-like"/>
    <property type="match status" value="1"/>
</dbReference>
<name>A0A554WQL9_9BURK</name>
<dbReference type="InterPro" id="IPR001789">
    <property type="entry name" value="Sig_transdc_resp-reg_receiver"/>
</dbReference>
<keyword evidence="4" id="KW-0378">Hydrolase</keyword>
<dbReference type="SMART" id="SM00448">
    <property type="entry name" value="REC"/>
    <property type="match status" value="1"/>
</dbReference>
<dbReference type="InterPro" id="IPR052020">
    <property type="entry name" value="Cyclic_di-GMP/3'3'-cGAMP_PDE"/>
</dbReference>
<sequence>MSLMMQHARLMLVDDEPANLRLLQRMLASHGYTNVEAIQDPREVLPRYRAQRPDLILLDLNMPHLSGFEVMAQLRALADPLLPPIVVLTAQPGRDFLLRALDAGARDYLTKPFDLNELAMRVRNLLQAHLAHRLLHDQAATLEALVRERTEEVRRTRLQVVQRLGRAAEYRDEETGHHILRMSHMAAHLARTVGWDDAAVELMLHAAPMHDIGKIGIPDAVLLKPGRFEPHEWEIMKTHATIGAQLLDGDDSDLLRMARDIAWTHHEKWDGSGYPRGLAGEDIPEAGRIVALADVFDALTSARPYKRAWPVEEAVALLREQRGRHFEPRLVDAFLDELPAMLAIRARWAEPAPAA</sequence>
<dbReference type="CDD" id="cd17551">
    <property type="entry name" value="REC_RpfG-like"/>
    <property type="match status" value="1"/>
</dbReference>
<keyword evidence="1" id="KW-0597">Phosphoprotein</keyword>
<keyword evidence="5" id="KW-1185">Reference proteome</keyword>
<organism evidence="4 5">
    <name type="scientific">Tepidimonas sediminis</name>
    <dbReference type="NCBI Taxonomy" id="2588941"/>
    <lineage>
        <taxon>Bacteria</taxon>
        <taxon>Pseudomonadati</taxon>
        <taxon>Pseudomonadota</taxon>
        <taxon>Betaproteobacteria</taxon>
        <taxon>Burkholderiales</taxon>
        <taxon>Tepidimonas</taxon>
    </lineage>
</organism>
<accession>A0A554WQL9</accession>
<dbReference type="PROSITE" id="PS51832">
    <property type="entry name" value="HD_GYP"/>
    <property type="match status" value="1"/>
</dbReference>
<dbReference type="GO" id="GO:0071111">
    <property type="term" value="F:cyclic-guanylate-specific phosphodiesterase activity"/>
    <property type="evidence" value="ECO:0007669"/>
    <property type="project" value="UniProtKB-EC"/>
</dbReference>
<dbReference type="AlphaFoldDB" id="A0A554WQL9"/>
<protein>
    <submittedName>
        <fullName evidence="4">Cyclic di-GMP phosphodiesterase response regulator RpfG</fullName>
        <ecNumber evidence="4">3.1.4.52</ecNumber>
    </submittedName>
</protein>
<evidence type="ECO:0000313" key="4">
    <source>
        <dbReference type="EMBL" id="TSE25876.1"/>
    </source>
</evidence>
<evidence type="ECO:0000259" key="2">
    <source>
        <dbReference type="PROSITE" id="PS50110"/>
    </source>
</evidence>
<dbReference type="GO" id="GO:0000160">
    <property type="term" value="P:phosphorelay signal transduction system"/>
    <property type="evidence" value="ECO:0007669"/>
    <property type="project" value="InterPro"/>
</dbReference>
<dbReference type="InterPro" id="IPR003607">
    <property type="entry name" value="HD/PDEase_dom"/>
</dbReference>
<dbReference type="InterPro" id="IPR037522">
    <property type="entry name" value="HD_GYP_dom"/>
</dbReference>
<evidence type="ECO:0000313" key="5">
    <source>
        <dbReference type="Proteomes" id="UP000320225"/>
    </source>
</evidence>
<dbReference type="PANTHER" id="PTHR45228">
    <property type="entry name" value="CYCLIC DI-GMP PHOSPHODIESTERASE TM_0186-RELATED"/>
    <property type="match status" value="1"/>
</dbReference>
<dbReference type="RefSeq" id="WP_143894458.1">
    <property type="nucleotide sequence ID" value="NZ_VJND01000005.1"/>
</dbReference>
<dbReference type="Proteomes" id="UP000320225">
    <property type="component" value="Unassembled WGS sequence"/>
</dbReference>
<dbReference type="SUPFAM" id="SSF109604">
    <property type="entry name" value="HD-domain/PDEase-like"/>
    <property type="match status" value="1"/>
</dbReference>
<dbReference type="EMBL" id="VJND01000005">
    <property type="protein sequence ID" value="TSE25876.1"/>
    <property type="molecule type" value="Genomic_DNA"/>
</dbReference>
<dbReference type="Pfam" id="PF00072">
    <property type="entry name" value="Response_reg"/>
    <property type="match status" value="1"/>
</dbReference>
<dbReference type="OrthoDB" id="9763857at2"/>
<dbReference type="Gene3D" id="1.10.3210.10">
    <property type="entry name" value="Hypothetical protein af1432"/>
    <property type="match status" value="1"/>
</dbReference>
<feature type="domain" description="Response regulatory" evidence="2">
    <location>
        <begin position="9"/>
        <end position="126"/>
    </location>
</feature>
<dbReference type="PANTHER" id="PTHR45228:SF1">
    <property type="entry name" value="CYCLIC DI-GMP PHOSPHODIESTERASE TM_0186"/>
    <property type="match status" value="1"/>
</dbReference>
<comment type="caution">
    <text evidence="4">The sequence shown here is derived from an EMBL/GenBank/DDBJ whole genome shotgun (WGS) entry which is preliminary data.</text>
</comment>
<evidence type="ECO:0000256" key="1">
    <source>
        <dbReference type="PROSITE-ProRule" id="PRU00169"/>
    </source>
</evidence>